<evidence type="ECO:0000313" key="18">
    <source>
        <dbReference type="Proteomes" id="UP001217754"/>
    </source>
</evidence>
<evidence type="ECO:0000256" key="4">
    <source>
        <dbReference type="ARBA" id="ARBA00005420"/>
    </source>
</evidence>
<keyword evidence="6 16" id="KW-0444">Lipid biosynthesis</keyword>
<feature type="transmembrane region" description="Helical" evidence="16">
    <location>
        <begin position="71"/>
        <end position="91"/>
    </location>
</feature>
<keyword evidence="10 16" id="KW-0256">Endoplasmic reticulum</keyword>
<evidence type="ECO:0000256" key="10">
    <source>
        <dbReference type="ARBA" id="ARBA00022824"/>
    </source>
</evidence>
<dbReference type="GO" id="GO:0006071">
    <property type="term" value="P:glycerol metabolic process"/>
    <property type="evidence" value="ECO:0007669"/>
    <property type="project" value="UniProtKB-UniRule"/>
</dbReference>
<organism evidence="17 18">
    <name type="scientific">Malassezia japonica</name>
    <dbReference type="NCBI Taxonomy" id="223818"/>
    <lineage>
        <taxon>Eukaryota</taxon>
        <taxon>Fungi</taxon>
        <taxon>Dikarya</taxon>
        <taxon>Basidiomycota</taxon>
        <taxon>Ustilaginomycotina</taxon>
        <taxon>Malasseziomycetes</taxon>
        <taxon>Malasseziales</taxon>
        <taxon>Malasseziaceae</taxon>
        <taxon>Malassezia</taxon>
    </lineage>
</organism>
<dbReference type="Proteomes" id="UP001217754">
    <property type="component" value="Chromosome 1"/>
</dbReference>
<dbReference type="RefSeq" id="XP_060120873.1">
    <property type="nucleotide sequence ID" value="XM_060264890.1"/>
</dbReference>
<evidence type="ECO:0000256" key="8">
    <source>
        <dbReference type="ARBA" id="ARBA00022692"/>
    </source>
</evidence>
<comment type="similarity">
    <text evidence="4 16">Belongs to the diacylglycerol acyltransferase family.</text>
</comment>
<keyword evidence="14 16" id="KW-0012">Acyltransferase</keyword>
<keyword evidence="7 17" id="KW-0808">Transferase</keyword>
<comment type="pathway">
    <text evidence="3">Lipid metabolism.</text>
</comment>
<dbReference type="GO" id="GO:0019432">
    <property type="term" value="P:triglyceride biosynthetic process"/>
    <property type="evidence" value="ECO:0007669"/>
    <property type="project" value="UniProtKB-UniRule"/>
</dbReference>
<evidence type="ECO:0000256" key="3">
    <source>
        <dbReference type="ARBA" id="ARBA00005189"/>
    </source>
</evidence>
<keyword evidence="8 16" id="KW-0812">Transmembrane</keyword>
<feature type="transmembrane region" description="Helical" evidence="16">
    <location>
        <begin position="46"/>
        <end position="65"/>
    </location>
</feature>
<evidence type="ECO:0000256" key="12">
    <source>
        <dbReference type="ARBA" id="ARBA00023098"/>
    </source>
</evidence>
<dbReference type="GO" id="GO:0005789">
    <property type="term" value="C:endoplasmic reticulum membrane"/>
    <property type="evidence" value="ECO:0007669"/>
    <property type="project" value="UniProtKB-SubCell"/>
</dbReference>
<comment type="catalytic activity">
    <reaction evidence="15 16">
        <text>an acyl-CoA + a 1,2-diacyl-sn-glycerol = a triacyl-sn-glycerol + CoA</text>
        <dbReference type="Rhea" id="RHEA:10868"/>
        <dbReference type="ChEBI" id="CHEBI:17815"/>
        <dbReference type="ChEBI" id="CHEBI:57287"/>
        <dbReference type="ChEBI" id="CHEBI:58342"/>
        <dbReference type="ChEBI" id="CHEBI:64615"/>
        <dbReference type="EC" id="2.3.1.20"/>
    </reaction>
</comment>
<keyword evidence="11 16" id="KW-1133">Transmembrane helix</keyword>
<gene>
    <name evidence="17" type="primary">DGA1</name>
    <name evidence="17" type="ORF">MJAP1_000924</name>
</gene>
<evidence type="ECO:0000313" key="17">
    <source>
        <dbReference type="EMBL" id="WFD37976.1"/>
    </source>
</evidence>
<comment type="subcellular location">
    <subcellularLocation>
        <location evidence="1 16">Endoplasmic reticulum membrane</location>
        <topology evidence="1 16">Multi-pass membrane protein</topology>
    </subcellularLocation>
</comment>
<evidence type="ECO:0000256" key="2">
    <source>
        <dbReference type="ARBA" id="ARBA00004771"/>
    </source>
</evidence>
<dbReference type="GeneID" id="85224573"/>
<evidence type="ECO:0000256" key="14">
    <source>
        <dbReference type="ARBA" id="ARBA00023315"/>
    </source>
</evidence>
<keyword evidence="18" id="KW-1185">Reference proteome</keyword>
<keyword evidence="13 16" id="KW-0472">Membrane</keyword>
<dbReference type="GO" id="GO:0004144">
    <property type="term" value="F:diacylglycerol O-acyltransferase activity"/>
    <property type="evidence" value="ECO:0007669"/>
    <property type="project" value="UniProtKB-UniRule"/>
</dbReference>
<evidence type="ECO:0000256" key="9">
    <source>
        <dbReference type="ARBA" id="ARBA00022798"/>
    </source>
</evidence>
<accession>A0AAF0F195</accession>
<comment type="function">
    <text evidence="16">Catalyzes the terminal and only committed step in triacylglycerol synthesis by using diacylglycerol and fatty acyl CoA as substrates.</text>
</comment>
<evidence type="ECO:0000256" key="16">
    <source>
        <dbReference type="RuleBase" id="RU367023"/>
    </source>
</evidence>
<dbReference type="EC" id="2.3.1.20" evidence="5 16"/>
<dbReference type="Pfam" id="PF03982">
    <property type="entry name" value="DAGAT"/>
    <property type="match status" value="1"/>
</dbReference>
<evidence type="ECO:0000256" key="1">
    <source>
        <dbReference type="ARBA" id="ARBA00004477"/>
    </source>
</evidence>
<dbReference type="PANTHER" id="PTHR12317:SF0">
    <property type="entry name" value="ACYLTRANSFERASE"/>
    <property type="match status" value="1"/>
</dbReference>
<protein>
    <recommendedName>
        <fullName evidence="5 16">Diacylglycerol O-acyltransferase</fullName>
        <ecNumber evidence="5 16">2.3.1.20</ecNumber>
    </recommendedName>
</protein>
<evidence type="ECO:0000256" key="7">
    <source>
        <dbReference type="ARBA" id="ARBA00022679"/>
    </source>
</evidence>
<dbReference type="EMBL" id="CP119958">
    <property type="protein sequence ID" value="WFD37976.1"/>
    <property type="molecule type" value="Genomic_DNA"/>
</dbReference>
<dbReference type="AlphaFoldDB" id="A0AAF0F195"/>
<evidence type="ECO:0000256" key="6">
    <source>
        <dbReference type="ARBA" id="ARBA00022516"/>
    </source>
</evidence>
<dbReference type="CDD" id="cd07987">
    <property type="entry name" value="LPLAT_MGAT-like"/>
    <property type="match status" value="1"/>
</dbReference>
<evidence type="ECO:0000256" key="13">
    <source>
        <dbReference type="ARBA" id="ARBA00023136"/>
    </source>
</evidence>
<dbReference type="PANTHER" id="PTHR12317">
    <property type="entry name" value="DIACYLGLYCEROL O-ACYLTRANSFERASE"/>
    <property type="match status" value="1"/>
</dbReference>
<reference evidence="17" key="1">
    <citation type="submission" date="2023-03" db="EMBL/GenBank/DDBJ databases">
        <title>Mating type loci evolution in Malassezia.</title>
        <authorList>
            <person name="Coelho M.A."/>
        </authorList>
    </citation>
    <scope>NUCLEOTIDE SEQUENCE</scope>
    <source>
        <strain evidence="17">CBS 9431</strain>
    </source>
</reference>
<keyword evidence="12 16" id="KW-0443">Lipid metabolism</keyword>
<keyword evidence="9" id="KW-0319">Glycerol metabolism</keyword>
<evidence type="ECO:0000256" key="15">
    <source>
        <dbReference type="ARBA" id="ARBA00048109"/>
    </source>
</evidence>
<sequence length="359" mass="40558">MAGNSESAVRDVPTSVVDEAELQRKVDLAINAAGQRPMLERPLQSLAVFHWGLMPFLCMAIFFLLCSIPPLWLIVVPYVIWILFVDDAYIVGKRRKEWLRRSPVFRYLREYFPIELVRTAELKPDRPYLFAYHPHGIIGFGAVTSFGSEACGFSAKYPGITPHVLTLESNFQMPLYREYLISLGFGAVSRKACEAMLRKGPGNAIVIVVGGAQESLNARPGELDLTLKRRKGFVRVAMRTGADLVPVLGFGENDIYVQADNHNGSWLYWLQQKVKRTLGFTVPIIIGRGLSHRAFGWMPYQRPIHVVAGAPIRVPHTETPTSEELDEAHGRYVAALAQLYEDHKDLYAPHRIRDLRFVE</sequence>
<name>A0AAF0F195_9BASI</name>
<proteinExistence type="inferred from homology"/>
<evidence type="ECO:0000256" key="11">
    <source>
        <dbReference type="ARBA" id="ARBA00022989"/>
    </source>
</evidence>
<comment type="pathway">
    <text evidence="2 16">Glycerolipid metabolism; triacylglycerol biosynthesis.</text>
</comment>
<evidence type="ECO:0000256" key="5">
    <source>
        <dbReference type="ARBA" id="ARBA00013244"/>
    </source>
</evidence>
<dbReference type="InterPro" id="IPR007130">
    <property type="entry name" value="DAGAT"/>
</dbReference>